<evidence type="ECO:0000256" key="1">
    <source>
        <dbReference type="SAM" id="MobiDB-lite"/>
    </source>
</evidence>
<feature type="region of interest" description="Disordered" evidence="1">
    <location>
        <begin position="48"/>
        <end position="104"/>
    </location>
</feature>
<protein>
    <submittedName>
        <fullName evidence="2">Uncharacterized protein</fullName>
    </submittedName>
</protein>
<evidence type="ECO:0000313" key="2">
    <source>
        <dbReference type="EMBL" id="AYN55879.1"/>
    </source>
</evidence>
<dbReference type="Proteomes" id="UP000279098">
    <property type="component" value="Genome"/>
</dbReference>
<sequence length="104" mass="11399">MRSSIRSAYVWAHLAALKRGGPMALKKYRLHGHDYLFDSEDVPEGAELIGERGEKPKVVLFPDQSDRKRGRGKANKSAPAPENKGENPPADDKADNPADSGDED</sequence>
<organism evidence="2 3">
    <name type="scientific">Microbacterium phage Brahms</name>
    <dbReference type="NCBI Taxonomy" id="2419973"/>
    <lineage>
        <taxon>Viruses</taxon>
        <taxon>Duplodnaviria</taxon>
        <taxon>Heunggongvirae</taxon>
        <taxon>Uroviricota</taxon>
        <taxon>Caudoviricetes</taxon>
        <taxon>Armstrongvirus</taxon>
        <taxon>Armstrongvirus armstrong</taxon>
    </lineage>
</organism>
<evidence type="ECO:0000313" key="3">
    <source>
        <dbReference type="Proteomes" id="UP000279098"/>
    </source>
</evidence>
<gene>
    <name evidence="2" type="primary">6</name>
    <name evidence="2" type="ORF">PBI_BRAHMS_6</name>
</gene>
<accession>A0A3G2KAD7</accession>
<name>A0A3G2KAD7_9CAUD</name>
<proteinExistence type="predicted"/>
<dbReference type="EMBL" id="MH834602">
    <property type="protein sequence ID" value="AYN55879.1"/>
    <property type="molecule type" value="Genomic_DNA"/>
</dbReference>
<reference evidence="2 3" key="1">
    <citation type="submission" date="2018-09" db="EMBL/GenBank/DDBJ databases">
        <authorList>
            <person name="Fryberger R.B."/>
            <person name="Stoner T.H."/>
            <person name="Garlena R.A."/>
            <person name="Russell D.A."/>
            <person name="Pope W.H."/>
            <person name="Jacobs-Sera D."/>
            <person name="Hatfull G.F."/>
        </authorList>
    </citation>
    <scope>NUCLEOTIDE SEQUENCE [LARGE SCALE GENOMIC DNA]</scope>
</reference>